<sequence>MSNYCSKLCIYLVTKSFTLRNNFFIVSYAVLQANDCIAVGVFFVMLVEPIGITKISTNKADKWLRYL</sequence>
<keyword evidence="1" id="KW-0472">Membrane</keyword>
<feature type="transmembrane region" description="Helical" evidence="1">
    <location>
        <begin position="23"/>
        <end position="47"/>
    </location>
</feature>
<evidence type="ECO:0000256" key="1">
    <source>
        <dbReference type="SAM" id="Phobius"/>
    </source>
</evidence>
<evidence type="ECO:0000313" key="3">
    <source>
        <dbReference type="Proteomes" id="UP000019197"/>
    </source>
</evidence>
<comment type="caution">
    <text evidence="2">The sequence shown here is derived from an EMBL/GenBank/DDBJ whole genome shotgun (WGS) entry which is preliminary data.</text>
</comment>
<dbReference type="AlphaFoldDB" id="W1JAR2"/>
<accession>W1JAR2</accession>
<keyword evidence="1" id="KW-0812">Transmembrane</keyword>
<keyword evidence="1" id="KW-1133">Transmembrane helix</keyword>
<dbReference type="EMBL" id="CBXE010000495">
    <property type="protein sequence ID" value="CDL87822.1"/>
    <property type="molecule type" value="Genomic_DNA"/>
</dbReference>
<dbReference type="Proteomes" id="UP000019197">
    <property type="component" value="Unassembled WGS sequence"/>
</dbReference>
<proteinExistence type="predicted"/>
<gene>
    <name evidence="2" type="ORF">XCR1_980057</name>
</gene>
<evidence type="ECO:0000313" key="2">
    <source>
        <dbReference type="EMBL" id="CDL87822.1"/>
    </source>
</evidence>
<reference evidence="2 3" key="1">
    <citation type="submission" date="2013-11" db="EMBL/GenBank/DDBJ databases">
        <title>Draft genome sequence and annotation of the entomopathogenic bacterium, Xenorhabdus cabanillasi strain JM26.</title>
        <authorList>
            <person name="Gualtieri M."/>
            <person name="Ogier J.C."/>
            <person name="Pages S."/>
            <person name="Givaudan A."/>
            <person name="Gaudriault S."/>
        </authorList>
    </citation>
    <scope>NUCLEOTIDE SEQUENCE [LARGE SCALE GENOMIC DNA]</scope>
    <source>
        <strain evidence="2 3">JM26</strain>
    </source>
</reference>
<organism evidence="2 3">
    <name type="scientific">Xenorhabdus cabanillasii JM26</name>
    <dbReference type="NCBI Taxonomy" id="1427517"/>
    <lineage>
        <taxon>Bacteria</taxon>
        <taxon>Pseudomonadati</taxon>
        <taxon>Pseudomonadota</taxon>
        <taxon>Gammaproteobacteria</taxon>
        <taxon>Enterobacterales</taxon>
        <taxon>Morganellaceae</taxon>
        <taxon>Xenorhabdus</taxon>
    </lineage>
</organism>
<protein>
    <submittedName>
        <fullName evidence="2">Uncharacterized protein</fullName>
    </submittedName>
</protein>
<name>W1JAR2_9GAMM</name>